<dbReference type="EMBL" id="CP011112">
    <property type="protein sequence ID" value="AKU15905.1"/>
    <property type="molecule type" value="Genomic_DNA"/>
</dbReference>
<dbReference type="SUPFAM" id="SSF46689">
    <property type="entry name" value="Homeodomain-like"/>
    <property type="match status" value="1"/>
</dbReference>
<evidence type="ECO:0000256" key="3">
    <source>
        <dbReference type="ARBA" id="ARBA00023159"/>
    </source>
</evidence>
<dbReference type="KEGG" id="lmoi:VV02_08645"/>
<dbReference type="InterPro" id="IPR037923">
    <property type="entry name" value="HTH-like"/>
</dbReference>
<dbReference type="InterPro" id="IPR020449">
    <property type="entry name" value="Tscrpt_reg_AraC-type_HTH"/>
</dbReference>
<proteinExistence type="predicted"/>
<gene>
    <name evidence="7" type="ORF">VV02_08645</name>
</gene>
<dbReference type="InterPro" id="IPR009057">
    <property type="entry name" value="Homeodomain-like_sf"/>
</dbReference>
<keyword evidence="1" id="KW-0805">Transcription regulation</keyword>
<dbReference type="AlphaFoldDB" id="A0A0K1JH39"/>
<dbReference type="PANTHER" id="PTHR46796">
    <property type="entry name" value="HTH-TYPE TRANSCRIPTIONAL ACTIVATOR RHAS-RELATED"/>
    <property type="match status" value="1"/>
</dbReference>
<dbReference type="Gene3D" id="2.60.120.280">
    <property type="entry name" value="Regulatory protein AraC"/>
    <property type="match status" value="1"/>
</dbReference>
<dbReference type="InterPro" id="IPR018062">
    <property type="entry name" value="HTH_AraC-typ_CS"/>
</dbReference>
<reference evidence="7 8" key="1">
    <citation type="submission" date="2015-03" db="EMBL/GenBank/DDBJ databases">
        <title>Luteipulveratus halotolerans sp. nov., a novel actinobacterium (Dermacoccaceae) from Sarawak, Malaysia.</title>
        <authorList>
            <person name="Juboi H."/>
            <person name="Basik A."/>
            <person name="Shamsul S.S."/>
            <person name="Arnold P."/>
            <person name="Schmitt E.K."/>
            <person name="Sanglier J.-J."/>
            <person name="Yeo T."/>
        </authorList>
    </citation>
    <scope>NUCLEOTIDE SEQUENCE [LARGE SCALE GENOMIC DNA]</scope>
    <source>
        <strain evidence="7 8">MN07-A0370</strain>
    </source>
</reference>
<evidence type="ECO:0000256" key="2">
    <source>
        <dbReference type="ARBA" id="ARBA00023125"/>
    </source>
</evidence>
<dbReference type="InterPro" id="IPR018060">
    <property type="entry name" value="HTH_AraC"/>
</dbReference>
<evidence type="ECO:0000256" key="1">
    <source>
        <dbReference type="ARBA" id="ARBA00023015"/>
    </source>
</evidence>
<dbReference type="OrthoDB" id="2060755at2"/>
<name>A0A0K1JH39_9MICO</name>
<dbReference type="PATRIC" id="fig|571913.6.peg.1769"/>
<dbReference type="GO" id="GO:0003700">
    <property type="term" value="F:DNA-binding transcription factor activity"/>
    <property type="evidence" value="ECO:0007669"/>
    <property type="project" value="InterPro"/>
</dbReference>
<dbReference type="PRINTS" id="PR00032">
    <property type="entry name" value="HTHARAC"/>
</dbReference>
<evidence type="ECO:0000313" key="8">
    <source>
        <dbReference type="Proteomes" id="UP000066480"/>
    </source>
</evidence>
<dbReference type="Gene3D" id="1.10.10.60">
    <property type="entry name" value="Homeodomain-like"/>
    <property type="match status" value="1"/>
</dbReference>
<accession>A0A0K1JH39</accession>
<dbReference type="RefSeq" id="WP_052590984.1">
    <property type="nucleotide sequence ID" value="NZ_CP011112.1"/>
</dbReference>
<dbReference type="InterPro" id="IPR003313">
    <property type="entry name" value="AraC-bd"/>
</dbReference>
<organism evidence="7 8">
    <name type="scientific">Luteipulveratus mongoliensis</name>
    <dbReference type="NCBI Taxonomy" id="571913"/>
    <lineage>
        <taxon>Bacteria</taxon>
        <taxon>Bacillati</taxon>
        <taxon>Actinomycetota</taxon>
        <taxon>Actinomycetes</taxon>
        <taxon>Micrococcales</taxon>
        <taxon>Dermacoccaceae</taxon>
        <taxon>Luteipulveratus</taxon>
    </lineage>
</organism>
<keyword evidence="8" id="KW-1185">Reference proteome</keyword>
<evidence type="ECO:0000256" key="5">
    <source>
        <dbReference type="SAM" id="MobiDB-lite"/>
    </source>
</evidence>
<dbReference type="PANTHER" id="PTHR46796:SF7">
    <property type="entry name" value="ARAC FAMILY TRANSCRIPTIONAL REGULATOR"/>
    <property type="match status" value="1"/>
</dbReference>
<evidence type="ECO:0000256" key="4">
    <source>
        <dbReference type="ARBA" id="ARBA00023163"/>
    </source>
</evidence>
<dbReference type="InterPro" id="IPR050204">
    <property type="entry name" value="AraC_XylS_family_regulators"/>
</dbReference>
<feature type="region of interest" description="Disordered" evidence="5">
    <location>
        <begin position="261"/>
        <end position="285"/>
    </location>
</feature>
<dbReference type="PROSITE" id="PS00041">
    <property type="entry name" value="HTH_ARAC_FAMILY_1"/>
    <property type="match status" value="1"/>
</dbReference>
<feature type="domain" description="HTH araC/xylS-type" evidence="6">
    <location>
        <begin position="170"/>
        <end position="268"/>
    </location>
</feature>
<dbReference type="SUPFAM" id="SSF51215">
    <property type="entry name" value="Regulatory protein AraC"/>
    <property type="match status" value="1"/>
</dbReference>
<dbReference type="PROSITE" id="PS01124">
    <property type="entry name" value="HTH_ARAC_FAMILY_2"/>
    <property type="match status" value="1"/>
</dbReference>
<sequence length="285" mass="31118">MTPAASSWSSYLTPGAQHRRLGLTCLGVGEQSGPVEPVRARSLDSYALVLIEQGQGWLEYDGRRHAVRAPFAFWLAPGVPHSYGPDTHGWAERWVLFDGKDAQAYAALGVLDARRPATPVEPTQLIQELTLLRQLCARTDQPHRDAMAGAQTHRVVVAAAQARDRVIEAPYALGRLTANAARAWSVEDHARAAGLTLRELRTAVRRGAGCTPQQFVVQARMSAAKSLLAETDLTVAAIAARVGYEDPAYFSRLFSRQIGLPPSAFREQQQRGRPPRGDDETPPDP</sequence>
<dbReference type="Pfam" id="PF02311">
    <property type="entry name" value="AraC_binding"/>
    <property type="match status" value="1"/>
</dbReference>
<dbReference type="Pfam" id="PF12833">
    <property type="entry name" value="HTH_18"/>
    <property type="match status" value="1"/>
</dbReference>
<protein>
    <recommendedName>
        <fullName evidence="6">HTH araC/xylS-type domain-containing protein</fullName>
    </recommendedName>
</protein>
<evidence type="ECO:0000313" key="7">
    <source>
        <dbReference type="EMBL" id="AKU15905.1"/>
    </source>
</evidence>
<keyword evidence="2" id="KW-0238">DNA-binding</keyword>
<evidence type="ECO:0000259" key="6">
    <source>
        <dbReference type="PROSITE" id="PS01124"/>
    </source>
</evidence>
<dbReference type="SMART" id="SM00342">
    <property type="entry name" value="HTH_ARAC"/>
    <property type="match status" value="1"/>
</dbReference>
<keyword evidence="3" id="KW-0010">Activator</keyword>
<dbReference type="GO" id="GO:0043565">
    <property type="term" value="F:sequence-specific DNA binding"/>
    <property type="evidence" value="ECO:0007669"/>
    <property type="project" value="InterPro"/>
</dbReference>
<keyword evidence="4" id="KW-0804">Transcription</keyword>
<dbReference type="STRING" id="571913.VV02_08645"/>
<dbReference type="Proteomes" id="UP000066480">
    <property type="component" value="Chromosome"/>
</dbReference>